<reference evidence="1" key="1">
    <citation type="submission" date="2022-04" db="EMBL/GenBank/DDBJ databases">
        <title>Whole genome sequence of Sphaerotilus sp. FB-5.</title>
        <authorList>
            <person name="Takeda M."/>
            <person name="Narihara S."/>
            <person name="Akimoto M."/>
            <person name="Akimoto R."/>
            <person name="Nishiyashiki S."/>
            <person name="Murakami T."/>
        </authorList>
    </citation>
    <scope>NUCLEOTIDE SEQUENCE</scope>
    <source>
        <strain evidence="1">FB-5</strain>
    </source>
</reference>
<name>A0ABN6PN41_9BURK</name>
<dbReference type="InterPro" id="IPR024079">
    <property type="entry name" value="MetalloPept_cat_dom_sf"/>
</dbReference>
<proteinExistence type="predicted"/>
<gene>
    <name evidence="1" type="ORF">CATMQ487_24040</name>
</gene>
<sequence length="381" mass="42340">MGAPTYADDSRDPWVEYITLTDEQRTALRVVARTDSNRPLRSARRMIESDSAYAENGRDQPAPPLRVHVQAIACRNDNGLLSSGHTGQAYPELGEAISRVIFHTNEIFEGTGIKLFFNATADLEIRNDTQLNQDFIIPPSEQWKLTQNPPLTEAEIDEICNANSTIAHRNEVANNYVGKMVLLFAEGTSRFFDENKQHWIISNPSGGGFSWEDLSFVKLSAYVGTTNAATEDYATFLSHEVGHYLHLWHPFYKISLTSSENGNQSLTDQQKVELLTQRVKEVLNNELANGIPLENVLNILNADTAVVHDTPPDDSGELLHYLNRVANGGDGCGLIGEVNLTLKNGAIVSYSPDRSLVMSYFKGCLLTRQLNIRPVHGDARI</sequence>
<dbReference type="EMBL" id="AP025730">
    <property type="protein sequence ID" value="BDI05434.1"/>
    <property type="molecule type" value="Genomic_DNA"/>
</dbReference>
<protein>
    <recommendedName>
        <fullName evidence="3">Peptidase M43 pregnancy-associated plasma-A domain-containing protein</fullName>
    </recommendedName>
</protein>
<evidence type="ECO:0000313" key="1">
    <source>
        <dbReference type="EMBL" id="BDI05434.1"/>
    </source>
</evidence>
<organism evidence="1 2">
    <name type="scientific">Sphaerotilus microaerophilus</name>
    <dbReference type="NCBI Taxonomy" id="2914710"/>
    <lineage>
        <taxon>Bacteria</taxon>
        <taxon>Pseudomonadati</taxon>
        <taxon>Pseudomonadota</taxon>
        <taxon>Betaproteobacteria</taxon>
        <taxon>Burkholderiales</taxon>
        <taxon>Sphaerotilaceae</taxon>
        <taxon>Sphaerotilus</taxon>
    </lineage>
</organism>
<keyword evidence="2" id="KW-1185">Reference proteome</keyword>
<dbReference type="Proteomes" id="UP001057498">
    <property type="component" value="Chromosome"/>
</dbReference>
<evidence type="ECO:0000313" key="2">
    <source>
        <dbReference type="Proteomes" id="UP001057498"/>
    </source>
</evidence>
<dbReference type="Gene3D" id="3.40.390.10">
    <property type="entry name" value="Collagenase (Catalytic Domain)"/>
    <property type="match status" value="1"/>
</dbReference>
<evidence type="ECO:0008006" key="3">
    <source>
        <dbReference type="Google" id="ProtNLM"/>
    </source>
</evidence>
<accession>A0ABN6PN41</accession>